<dbReference type="AlphaFoldDB" id="A0A8S3FQR1"/>
<evidence type="ECO:0000256" key="2">
    <source>
        <dbReference type="ARBA" id="ARBA00022884"/>
    </source>
</evidence>
<keyword evidence="2 3" id="KW-0694">RNA-binding</keyword>
<protein>
    <recommendedName>
        <fullName evidence="4">RRM domain-containing protein</fullName>
    </recommendedName>
</protein>
<feature type="non-terminal residue" evidence="5">
    <location>
        <position position="1"/>
    </location>
</feature>
<evidence type="ECO:0000313" key="6">
    <source>
        <dbReference type="Proteomes" id="UP000676336"/>
    </source>
</evidence>
<dbReference type="SMART" id="SM00360">
    <property type="entry name" value="RRM"/>
    <property type="match status" value="1"/>
</dbReference>
<comment type="caution">
    <text evidence="5">The sequence shown here is derived from an EMBL/GenBank/DDBJ whole genome shotgun (WGS) entry which is preliminary data.</text>
</comment>
<dbReference type="Pfam" id="PF00076">
    <property type="entry name" value="RRM_1"/>
    <property type="match status" value="1"/>
</dbReference>
<name>A0A8S3FQR1_9BILA</name>
<evidence type="ECO:0000313" key="5">
    <source>
        <dbReference type="EMBL" id="CAF5138690.1"/>
    </source>
</evidence>
<feature type="domain" description="RRM" evidence="4">
    <location>
        <begin position="1"/>
        <end position="67"/>
    </location>
</feature>
<sequence>VKEEQIRKHFQPFGSITDLQLKYTKDGIFRRFAFVGFINDEEAQRAIDKLNKSYIGTSKIIVEQCFALNDSNRPRPWSKYSEQIPEPIKISEATNKPKTKSKGSSQLVDAILGDLKYDEKFKEFVKNVDS</sequence>
<proteinExistence type="predicted"/>
<feature type="non-terminal residue" evidence="5">
    <location>
        <position position="130"/>
    </location>
</feature>
<dbReference type="InterPro" id="IPR012677">
    <property type="entry name" value="Nucleotide-bd_a/b_plait_sf"/>
</dbReference>
<dbReference type="Gene3D" id="3.30.70.330">
    <property type="match status" value="1"/>
</dbReference>
<dbReference type="InterPro" id="IPR035979">
    <property type="entry name" value="RBD_domain_sf"/>
</dbReference>
<evidence type="ECO:0000256" key="1">
    <source>
        <dbReference type="ARBA" id="ARBA00022737"/>
    </source>
</evidence>
<evidence type="ECO:0000259" key="4">
    <source>
        <dbReference type="PROSITE" id="PS50102"/>
    </source>
</evidence>
<dbReference type="InterPro" id="IPR000504">
    <property type="entry name" value="RRM_dom"/>
</dbReference>
<dbReference type="PROSITE" id="PS50102">
    <property type="entry name" value="RRM"/>
    <property type="match status" value="1"/>
</dbReference>
<reference evidence="5" key="1">
    <citation type="submission" date="2021-02" db="EMBL/GenBank/DDBJ databases">
        <authorList>
            <person name="Nowell W R."/>
        </authorList>
    </citation>
    <scope>NUCLEOTIDE SEQUENCE</scope>
</reference>
<dbReference type="PANTHER" id="PTHR24012">
    <property type="entry name" value="RNA BINDING PROTEIN"/>
    <property type="match status" value="1"/>
</dbReference>
<evidence type="ECO:0000256" key="3">
    <source>
        <dbReference type="PROSITE-ProRule" id="PRU00176"/>
    </source>
</evidence>
<accession>A0A8S3FQR1</accession>
<gene>
    <name evidence="5" type="ORF">SMN809_LOCUS63311</name>
</gene>
<dbReference type="Proteomes" id="UP000676336">
    <property type="component" value="Unassembled WGS sequence"/>
</dbReference>
<dbReference type="EMBL" id="CAJOBI010271932">
    <property type="protein sequence ID" value="CAF5138690.1"/>
    <property type="molecule type" value="Genomic_DNA"/>
</dbReference>
<organism evidence="5 6">
    <name type="scientific">Rotaria magnacalcarata</name>
    <dbReference type="NCBI Taxonomy" id="392030"/>
    <lineage>
        <taxon>Eukaryota</taxon>
        <taxon>Metazoa</taxon>
        <taxon>Spiralia</taxon>
        <taxon>Gnathifera</taxon>
        <taxon>Rotifera</taxon>
        <taxon>Eurotatoria</taxon>
        <taxon>Bdelloidea</taxon>
        <taxon>Philodinida</taxon>
        <taxon>Philodinidae</taxon>
        <taxon>Rotaria</taxon>
    </lineage>
</organism>
<dbReference type="SUPFAM" id="SSF54928">
    <property type="entry name" value="RNA-binding domain, RBD"/>
    <property type="match status" value="1"/>
</dbReference>
<dbReference type="GO" id="GO:0003723">
    <property type="term" value="F:RNA binding"/>
    <property type="evidence" value="ECO:0007669"/>
    <property type="project" value="UniProtKB-UniRule"/>
</dbReference>
<keyword evidence="1" id="KW-0677">Repeat</keyword>